<dbReference type="InterPro" id="IPR006694">
    <property type="entry name" value="Fatty_acid_hydroxylase"/>
</dbReference>
<evidence type="ECO:0000256" key="4">
    <source>
        <dbReference type="ARBA" id="ARBA00013146"/>
    </source>
</evidence>
<evidence type="ECO:0000256" key="9">
    <source>
        <dbReference type="ARBA" id="ARBA00023136"/>
    </source>
</evidence>
<dbReference type="AlphaFoldDB" id="A0A453B102"/>
<evidence type="ECO:0000256" key="1">
    <source>
        <dbReference type="ARBA" id="ARBA00004477"/>
    </source>
</evidence>
<keyword evidence="10" id="KW-0456">Lyase</keyword>
<dbReference type="GO" id="GO:0071771">
    <property type="term" value="F:aldehyde oxygenase (deformylating) activity"/>
    <property type="evidence" value="ECO:0007669"/>
    <property type="project" value="UniProtKB-EC"/>
</dbReference>
<keyword evidence="14" id="KW-1185">Reference proteome</keyword>
<keyword evidence="7" id="KW-0521">NADP</keyword>
<dbReference type="PANTHER" id="PTHR11863">
    <property type="entry name" value="STEROL DESATURASE"/>
    <property type="match status" value="1"/>
</dbReference>
<evidence type="ECO:0000256" key="5">
    <source>
        <dbReference type="ARBA" id="ARBA00022692"/>
    </source>
</evidence>
<keyword evidence="5" id="KW-0812">Transmembrane</keyword>
<reference evidence="14" key="2">
    <citation type="journal article" date="2017" name="Nat. Plants">
        <title>The Aegilops tauschii genome reveals multiple impacts of transposons.</title>
        <authorList>
            <person name="Zhao G."/>
            <person name="Zou C."/>
            <person name="Li K."/>
            <person name="Wang K."/>
            <person name="Li T."/>
            <person name="Gao L."/>
            <person name="Zhang X."/>
            <person name="Wang H."/>
            <person name="Yang Z."/>
            <person name="Liu X."/>
            <person name="Jiang W."/>
            <person name="Mao L."/>
            <person name="Kong X."/>
            <person name="Jiao Y."/>
            <person name="Jia J."/>
        </authorList>
    </citation>
    <scope>NUCLEOTIDE SEQUENCE [LARGE SCALE GENOMIC DNA]</scope>
    <source>
        <strain evidence="14">cv. AL8/78</strain>
    </source>
</reference>
<name>A0A453B102_AEGTS</name>
<comment type="subcellular location">
    <subcellularLocation>
        <location evidence="1">Endoplasmic reticulum membrane</location>
        <topology evidence="1">Multi-pass membrane protein</topology>
    </subcellularLocation>
</comment>
<keyword evidence="6" id="KW-0256">Endoplasmic reticulum</keyword>
<evidence type="ECO:0000256" key="6">
    <source>
        <dbReference type="ARBA" id="ARBA00022824"/>
    </source>
</evidence>
<keyword evidence="9" id="KW-0472">Membrane</keyword>
<evidence type="ECO:0000256" key="8">
    <source>
        <dbReference type="ARBA" id="ARBA00022989"/>
    </source>
</evidence>
<dbReference type="Proteomes" id="UP000015105">
    <property type="component" value="Chromosome 2D"/>
</dbReference>
<dbReference type="GO" id="GO:0016491">
    <property type="term" value="F:oxidoreductase activity"/>
    <property type="evidence" value="ECO:0007669"/>
    <property type="project" value="InterPro"/>
</dbReference>
<dbReference type="InterPro" id="IPR050307">
    <property type="entry name" value="Sterol_Desaturase_Related"/>
</dbReference>
<evidence type="ECO:0000256" key="7">
    <source>
        <dbReference type="ARBA" id="ARBA00022857"/>
    </source>
</evidence>
<protein>
    <recommendedName>
        <fullName evidence="4">aldehyde oxygenase (deformylating)</fullName>
        <ecNumber evidence="4">4.1.99.5</ecNumber>
    </recommendedName>
</protein>
<dbReference type="GO" id="GO:0008610">
    <property type="term" value="P:lipid biosynthetic process"/>
    <property type="evidence" value="ECO:0007669"/>
    <property type="project" value="InterPro"/>
</dbReference>
<reference evidence="14" key="1">
    <citation type="journal article" date="2014" name="Science">
        <title>Ancient hybridizations among the ancestral genomes of bread wheat.</title>
        <authorList>
            <consortium name="International Wheat Genome Sequencing Consortium,"/>
            <person name="Marcussen T."/>
            <person name="Sandve S.R."/>
            <person name="Heier L."/>
            <person name="Spannagl M."/>
            <person name="Pfeifer M."/>
            <person name="Jakobsen K.S."/>
            <person name="Wulff B.B."/>
            <person name="Steuernagel B."/>
            <person name="Mayer K.F."/>
            <person name="Olsen O.A."/>
        </authorList>
    </citation>
    <scope>NUCLEOTIDE SEQUENCE [LARGE SCALE GENOMIC DNA]</scope>
    <source>
        <strain evidence="14">cv. AL8/78</strain>
    </source>
</reference>
<comment type="subunit">
    <text evidence="3">Homodimer.</text>
</comment>
<evidence type="ECO:0000256" key="3">
    <source>
        <dbReference type="ARBA" id="ARBA00011738"/>
    </source>
</evidence>
<feature type="domain" description="Fatty acid hydroxylase" evidence="12">
    <location>
        <begin position="30"/>
        <end position="94"/>
    </location>
</feature>
<dbReference type="EC" id="4.1.99.5" evidence="4"/>
<dbReference type="Pfam" id="PF04116">
    <property type="entry name" value="FA_hydroxylase"/>
    <property type="match status" value="1"/>
</dbReference>
<dbReference type="GO" id="GO:0005506">
    <property type="term" value="F:iron ion binding"/>
    <property type="evidence" value="ECO:0007669"/>
    <property type="project" value="InterPro"/>
</dbReference>
<keyword evidence="8" id="KW-1133">Transmembrane helix</keyword>
<evidence type="ECO:0000256" key="2">
    <source>
        <dbReference type="ARBA" id="ARBA00009324"/>
    </source>
</evidence>
<reference evidence="13" key="4">
    <citation type="submission" date="2019-03" db="UniProtKB">
        <authorList>
            <consortium name="EnsemblPlants"/>
        </authorList>
    </citation>
    <scope>IDENTIFICATION</scope>
</reference>
<organism evidence="13 14">
    <name type="scientific">Aegilops tauschii subsp. strangulata</name>
    <name type="common">Goatgrass</name>
    <dbReference type="NCBI Taxonomy" id="200361"/>
    <lineage>
        <taxon>Eukaryota</taxon>
        <taxon>Viridiplantae</taxon>
        <taxon>Streptophyta</taxon>
        <taxon>Embryophyta</taxon>
        <taxon>Tracheophyta</taxon>
        <taxon>Spermatophyta</taxon>
        <taxon>Magnoliopsida</taxon>
        <taxon>Liliopsida</taxon>
        <taxon>Poales</taxon>
        <taxon>Poaceae</taxon>
        <taxon>BOP clade</taxon>
        <taxon>Pooideae</taxon>
        <taxon>Triticodae</taxon>
        <taxon>Triticeae</taxon>
        <taxon>Triticinae</taxon>
        <taxon>Aegilops</taxon>
    </lineage>
</organism>
<comment type="catalytic activity">
    <reaction evidence="11">
        <text>a long-chain fatty aldehyde + 2 NADPH + O2 + H(+) = a long-chain alkane + formate + 2 NADP(+) + H2O</text>
        <dbReference type="Rhea" id="RHEA:21440"/>
        <dbReference type="ChEBI" id="CHEBI:15377"/>
        <dbReference type="ChEBI" id="CHEBI:15378"/>
        <dbReference type="ChEBI" id="CHEBI:15379"/>
        <dbReference type="ChEBI" id="CHEBI:15740"/>
        <dbReference type="ChEBI" id="CHEBI:17176"/>
        <dbReference type="ChEBI" id="CHEBI:57783"/>
        <dbReference type="ChEBI" id="CHEBI:58349"/>
        <dbReference type="ChEBI" id="CHEBI:83563"/>
        <dbReference type="EC" id="4.1.99.5"/>
    </reaction>
</comment>
<dbReference type="EnsemblPlants" id="AET2Gv20329000.3">
    <property type="protein sequence ID" value="AET2Gv20329000.3"/>
    <property type="gene ID" value="AET2Gv20329000"/>
</dbReference>
<reference evidence="13" key="5">
    <citation type="journal article" date="2021" name="G3 (Bethesda)">
        <title>Aegilops tauschii genome assembly Aet v5.0 features greater sequence contiguity and improved annotation.</title>
        <authorList>
            <person name="Wang L."/>
            <person name="Zhu T."/>
            <person name="Rodriguez J.C."/>
            <person name="Deal K.R."/>
            <person name="Dubcovsky J."/>
            <person name="McGuire P.E."/>
            <person name="Lux T."/>
            <person name="Spannagl M."/>
            <person name="Mayer K.F.X."/>
            <person name="Baldrich P."/>
            <person name="Meyers B.C."/>
            <person name="Huo N."/>
            <person name="Gu Y.Q."/>
            <person name="Zhou H."/>
            <person name="Devos K.M."/>
            <person name="Bennetzen J.L."/>
            <person name="Unver T."/>
            <person name="Budak H."/>
            <person name="Gulick P.J."/>
            <person name="Galiba G."/>
            <person name="Kalapos B."/>
            <person name="Nelson D.R."/>
            <person name="Li P."/>
            <person name="You F.M."/>
            <person name="Luo M.C."/>
            <person name="Dvorak J."/>
        </authorList>
    </citation>
    <scope>NUCLEOTIDE SEQUENCE [LARGE SCALE GENOMIC DNA]</scope>
    <source>
        <strain evidence="13">cv. AL8/78</strain>
    </source>
</reference>
<evidence type="ECO:0000313" key="13">
    <source>
        <dbReference type="EnsemblPlants" id="AET2Gv20329000.3"/>
    </source>
</evidence>
<reference evidence="13" key="3">
    <citation type="journal article" date="2017" name="Nature">
        <title>Genome sequence of the progenitor of the wheat D genome Aegilops tauschii.</title>
        <authorList>
            <person name="Luo M.C."/>
            <person name="Gu Y.Q."/>
            <person name="Puiu D."/>
            <person name="Wang H."/>
            <person name="Twardziok S.O."/>
            <person name="Deal K.R."/>
            <person name="Huo N."/>
            <person name="Zhu T."/>
            <person name="Wang L."/>
            <person name="Wang Y."/>
            <person name="McGuire P.E."/>
            <person name="Liu S."/>
            <person name="Long H."/>
            <person name="Ramasamy R.K."/>
            <person name="Rodriguez J.C."/>
            <person name="Van S.L."/>
            <person name="Yuan L."/>
            <person name="Wang Z."/>
            <person name="Xia Z."/>
            <person name="Xiao L."/>
            <person name="Anderson O.D."/>
            <person name="Ouyang S."/>
            <person name="Liang Y."/>
            <person name="Zimin A.V."/>
            <person name="Pertea G."/>
            <person name="Qi P."/>
            <person name="Bennetzen J.L."/>
            <person name="Dai X."/>
            <person name="Dawson M.W."/>
            <person name="Muller H.G."/>
            <person name="Kugler K."/>
            <person name="Rivarola-Duarte L."/>
            <person name="Spannagl M."/>
            <person name="Mayer K.F.X."/>
            <person name="Lu F.H."/>
            <person name="Bevan M.W."/>
            <person name="Leroy P."/>
            <person name="Li P."/>
            <person name="You F.M."/>
            <person name="Sun Q."/>
            <person name="Liu Z."/>
            <person name="Lyons E."/>
            <person name="Wicker T."/>
            <person name="Salzberg S.L."/>
            <person name="Devos K.M."/>
            <person name="Dvorak J."/>
        </authorList>
    </citation>
    <scope>NUCLEOTIDE SEQUENCE [LARGE SCALE GENOMIC DNA]</scope>
    <source>
        <strain evidence="13">cv. AL8/78</strain>
    </source>
</reference>
<proteinExistence type="inferred from homology"/>
<dbReference type="GO" id="GO:0005789">
    <property type="term" value="C:endoplasmic reticulum membrane"/>
    <property type="evidence" value="ECO:0007669"/>
    <property type="project" value="UniProtKB-SubCell"/>
</dbReference>
<sequence>AIVAMILFMITSDSSTVLVQPSMVVQSFQFLVAMLVMDTWQYFVHRYMHQNKFLYQHIHSQHHRLIVPYAIGALYNHPLEGLLLDTLGGAMSFLVSALVPK</sequence>
<evidence type="ECO:0000256" key="10">
    <source>
        <dbReference type="ARBA" id="ARBA00023239"/>
    </source>
</evidence>
<evidence type="ECO:0000256" key="11">
    <source>
        <dbReference type="ARBA" id="ARBA00047909"/>
    </source>
</evidence>
<comment type="similarity">
    <text evidence="2">Belongs to the sterol desaturase family.</text>
</comment>
<accession>A0A453B102</accession>
<evidence type="ECO:0000259" key="12">
    <source>
        <dbReference type="Pfam" id="PF04116"/>
    </source>
</evidence>
<evidence type="ECO:0000313" key="14">
    <source>
        <dbReference type="Proteomes" id="UP000015105"/>
    </source>
</evidence>
<dbReference type="Gramene" id="AET2Gv20329000.3">
    <property type="protein sequence ID" value="AET2Gv20329000.3"/>
    <property type="gene ID" value="AET2Gv20329000"/>
</dbReference>